<keyword evidence="3" id="KW-0288">FMN</keyword>
<evidence type="ECO:0000313" key="10">
    <source>
        <dbReference type="Proteomes" id="UP000176864"/>
    </source>
</evidence>
<comment type="catalytic activity">
    <reaction evidence="7">
        <text>riboflavin + ATP = FMN + ADP + H(+)</text>
        <dbReference type="Rhea" id="RHEA:14357"/>
        <dbReference type="ChEBI" id="CHEBI:15378"/>
        <dbReference type="ChEBI" id="CHEBI:30616"/>
        <dbReference type="ChEBI" id="CHEBI:57986"/>
        <dbReference type="ChEBI" id="CHEBI:58210"/>
        <dbReference type="ChEBI" id="CHEBI:456216"/>
        <dbReference type="EC" id="2.7.1.26"/>
    </reaction>
</comment>
<dbReference type="STRING" id="1817824.A2751_04950"/>
<dbReference type="Gene3D" id="2.40.30.30">
    <property type="entry name" value="Riboflavin kinase-like"/>
    <property type="match status" value="1"/>
</dbReference>
<sequence length="154" mass="17590">MFQRKRITGIVEKNFGRGTKLGFPTANMHIVEGDLEEGIYVALTKIHNPFNPPYLKGDENPGAPPLKLRGGEGELLHPSLVFIGAAETFGESEKKLEVYILDFNRDIYGQEITVQLLEKIRDNIKFNSKNELVAQMKRDEHEAHEFFKTYGRIE</sequence>
<dbReference type="Proteomes" id="UP000176864">
    <property type="component" value="Unassembled WGS sequence"/>
</dbReference>
<dbReference type="Pfam" id="PF01687">
    <property type="entry name" value="Flavokinase"/>
    <property type="match status" value="1"/>
</dbReference>
<evidence type="ECO:0000259" key="8">
    <source>
        <dbReference type="SMART" id="SM00904"/>
    </source>
</evidence>
<keyword evidence="4" id="KW-0808">Transferase</keyword>
<proteinExistence type="predicted"/>
<dbReference type="GO" id="GO:0008531">
    <property type="term" value="F:riboflavin kinase activity"/>
    <property type="evidence" value="ECO:0007669"/>
    <property type="project" value="UniProtKB-EC"/>
</dbReference>
<dbReference type="EMBL" id="MFEK01000006">
    <property type="protein sequence ID" value="OGE79311.1"/>
    <property type="molecule type" value="Genomic_DNA"/>
</dbReference>
<evidence type="ECO:0000256" key="3">
    <source>
        <dbReference type="ARBA" id="ARBA00022643"/>
    </source>
</evidence>
<organism evidence="9 10">
    <name type="scientific">Candidatus Doudnabacteria bacterium RIFCSPHIGHO2_01_FULL_46_14</name>
    <dbReference type="NCBI Taxonomy" id="1817824"/>
    <lineage>
        <taxon>Bacteria</taxon>
        <taxon>Candidatus Doudnaibacteriota</taxon>
    </lineage>
</organism>
<evidence type="ECO:0000256" key="1">
    <source>
        <dbReference type="ARBA" id="ARBA00012105"/>
    </source>
</evidence>
<name>A0A1F5NNP9_9BACT</name>
<dbReference type="SMART" id="SM00904">
    <property type="entry name" value="Flavokinase"/>
    <property type="match status" value="1"/>
</dbReference>
<dbReference type="PANTHER" id="PTHR22749:SF6">
    <property type="entry name" value="RIBOFLAVIN KINASE"/>
    <property type="match status" value="1"/>
</dbReference>
<evidence type="ECO:0000256" key="7">
    <source>
        <dbReference type="ARBA" id="ARBA00047880"/>
    </source>
</evidence>
<keyword evidence="6" id="KW-0067">ATP-binding</keyword>
<dbReference type="GO" id="GO:0005524">
    <property type="term" value="F:ATP binding"/>
    <property type="evidence" value="ECO:0007669"/>
    <property type="project" value="UniProtKB-KW"/>
</dbReference>
<dbReference type="AlphaFoldDB" id="A0A1F5NNP9"/>
<dbReference type="GO" id="GO:0009231">
    <property type="term" value="P:riboflavin biosynthetic process"/>
    <property type="evidence" value="ECO:0007669"/>
    <property type="project" value="InterPro"/>
</dbReference>
<protein>
    <recommendedName>
        <fullName evidence="1">riboflavin kinase</fullName>
        <ecNumber evidence="1">2.7.1.26</ecNumber>
    </recommendedName>
</protein>
<dbReference type="InterPro" id="IPR015865">
    <property type="entry name" value="Riboflavin_kinase_bac/euk"/>
</dbReference>
<accession>A0A1F5NNP9</accession>
<evidence type="ECO:0000256" key="4">
    <source>
        <dbReference type="ARBA" id="ARBA00022679"/>
    </source>
</evidence>
<keyword evidence="2" id="KW-0285">Flavoprotein</keyword>
<evidence type="ECO:0000256" key="2">
    <source>
        <dbReference type="ARBA" id="ARBA00022630"/>
    </source>
</evidence>
<dbReference type="SUPFAM" id="SSF82114">
    <property type="entry name" value="Riboflavin kinase-like"/>
    <property type="match status" value="1"/>
</dbReference>
<reference evidence="9 10" key="1">
    <citation type="journal article" date="2016" name="Nat. Commun.">
        <title>Thousands of microbial genomes shed light on interconnected biogeochemical processes in an aquifer system.</title>
        <authorList>
            <person name="Anantharaman K."/>
            <person name="Brown C.T."/>
            <person name="Hug L.A."/>
            <person name="Sharon I."/>
            <person name="Castelle C.J."/>
            <person name="Probst A.J."/>
            <person name="Thomas B.C."/>
            <person name="Singh A."/>
            <person name="Wilkins M.J."/>
            <person name="Karaoz U."/>
            <person name="Brodie E.L."/>
            <person name="Williams K.H."/>
            <person name="Hubbard S.S."/>
            <person name="Banfield J.F."/>
        </authorList>
    </citation>
    <scope>NUCLEOTIDE SEQUENCE [LARGE SCALE GENOMIC DNA]</scope>
</reference>
<dbReference type="InterPro" id="IPR023465">
    <property type="entry name" value="Riboflavin_kinase_dom_sf"/>
</dbReference>
<evidence type="ECO:0000256" key="6">
    <source>
        <dbReference type="ARBA" id="ARBA00022840"/>
    </source>
</evidence>
<comment type="caution">
    <text evidence="9">The sequence shown here is derived from an EMBL/GenBank/DDBJ whole genome shotgun (WGS) entry which is preliminary data.</text>
</comment>
<evidence type="ECO:0000256" key="5">
    <source>
        <dbReference type="ARBA" id="ARBA00022741"/>
    </source>
</evidence>
<dbReference type="EC" id="2.7.1.26" evidence="1"/>
<keyword evidence="5" id="KW-0547">Nucleotide-binding</keyword>
<dbReference type="InterPro" id="IPR023468">
    <property type="entry name" value="Riboflavin_kinase"/>
</dbReference>
<dbReference type="PANTHER" id="PTHR22749">
    <property type="entry name" value="RIBOFLAVIN KINASE/FMN ADENYLYLTRANSFERASE"/>
    <property type="match status" value="1"/>
</dbReference>
<gene>
    <name evidence="9" type="ORF">A2751_04950</name>
</gene>
<feature type="domain" description="Riboflavin kinase" evidence="8">
    <location>
        <begin position="6"/>
        <end position="148"/>
    </location>
</feature>
<dbReference type="GO" id="GO:0009398">
    <property type="term" value="P:FMN biosynthetic process"/>
    <property type="evidence" value="ECO:0007669"/>
    <property type="project" value="TreeGrafter"/>
</dbReference>
<evidence type="ECO:0000313" key="9">
    <source>
        <dbReference type="EMBL" id="OGE79311.1"/>
    </source>
</evidence>